<feature type="region of interest" description="Disordered" evidence="1">
    <location>
        <begin position="1"/>
        <end position="90"/>
    </location>
</feature>
<name>A0AAJ0D7E7_9PEZI</name>
<accession>A0AAJ0D7E7</accession>
<dbReference type="EMBL" id="JAWDJX010000052">
    <property type="protein sequence ID" value="KAK3048147.1"/>
    <property type="molecule type" value="Genomic_DNA"/>
</dbReference>
<evidence type="ECO:0000313" key="3">
    <source>
        <dbReference type="EMBL" id="KAK3048147.1"/>
    </source>
</evidence>
<comment type="caution">
    <text evidence="3">The sequence shown here is derived from an EMBL/GenBank/DDBJ whole genome shotgun (WGS) entry which is preliminary data.</text>
</comment>
<dbReference type="InterPro" id="IPR022617">
    <property type="entry name" value="Rad60/SUMO-like_dom"/>
</dbReference>
<dbReference type="SUPFAM" id="SSF54236">
    <property type="entry name" value="Ubiquitin-like"/>
    <property type="match status" value="1"/>
</dbReference>
<organism evidence="3 4">
    <name type="scientific">Extremus antarcticus</name>
    <dbReference type="NCBI Taxonomy" id="702011"/>
    <lineage>
        <taxon>Eukaryota</taxon>
        <taxon>Fungi</taxon>
        <taxon>Dikarya</taxon>
        <taxon>Ascomycota</taxon>
        <taxon>Pezizomycotina</taxon>
        <taxon>Dothideomycetes</taxon>
        <taxon>Dothideomycetidae</taxon>
        <taxon>Mycosphaerellales</taxon>
        <taxon>Extremaceae</taxon>
        <taxon>Extremus</taxon>
    </lineage>
</organism>
<dbReference type="InterPro" id="IPR029071">
    <property type="entry name" value="Ubiquitin-like_domsf"/>
</dbReference>
<feature type="domain" description="Rad60/SUMO-like" evidence="2">
    <location>
        <begin position="380"/>
        <end position="451"/>
    </location>
</feature>
<evidence type="ECO:0000256" key="1">
    <source>
        <dbReference type="SAM" id="MobiDB-lite"/>
    </source>
</evidence>
<feature type="compositionally biased region" description="Basic and acidic residues" evidence="1">
    <location>
        <begin position="29"/>
        <end position="77"/>
    </location>
</feature>
<feature type="compositionally biased region" description="Acidic residues" evidence="1">
    <location>
        <begin position="355"/>
        <end position="364"/>
    </location>
</feature>
<feature type="compositionally biased region" description="Basic and acidic residues" evidence="1">
    <location>
        <begin position="152"/>
        <end position="164"/>
    </location>
</feature>
<keyword evidence="4" id="KW-1185">Reference proteome</keyword>
<reference evidence="3" key="1">
    <citation type="submission" date="2023-04" db="EMBL/GenBank/DDBJ databases">
        <title>Black Yeasts Isolated from many extreme environments.</title>
        <authorList>
            <person name="Coleine C."/>
            <person name="Stajich J.E."/>
            <person name="Selbmann L."/>
        </authorList>
    </citation>
    <scope>NUCLEOTIDE SEQUENCE</scope>
    <source>
        <strain evidence="3">CCFEE 5312</strain>
    </source>
</reference>
<dbReference type="CDD" id="cd17080">
    <property type="entry name" value="Ubl_SLD2_Esc2_like"/>
    <property type="match status" value="1"/>
</dbReference>
<feature type="compositionally biased region" description="Acidic residues" evidence="1">
    <location>
        <begin position="176"/>
        <end position="186"/>
    </location>
</feature>
<proteinExistence type="predicted"/>
<feature type="region of interest" description="Disordered" evidence="1">
    <location>
        <begin position="125"/>
        <end position="233"/>
    </location>
</feature>
<sequence length="452" mass="50891">MSLFNRPAWAKTQSNDNDEPDSASNIFSHADRSFRDIVAEQARKKKEKAERKKVKEERRSSGKREHDEVKPERDLHGSPKRRRITLQDGEKLLKSVGLSPRAAMSGEDAWQPVLIDDEEPVRRSPRINRHFNAQSPSKALRGSQLVDLGDDDGVRGDEVRHEDEIIYDPPPAEPVEIAEESDDEFAELARKARQARKQKEVNHKKSETPDIAGRSTSPGVEPPDTGYSSLPTPPPDPAVEILVTSPLPNTKPLIVHRKLSQSVQVIRKVWCNKQGFSEEMTRDVFLIHRMRKIYDATTCRSLGLDVDSFGNIVMKGEEGVEGAAKVHLLAVTEEIYQELKDEKARGVKRQSSELPSEEELEAEAAAEQAAAPEEPKEPQIRLTLKARGRKDFKLKVKPKTQFSRIVGAYRRMHELDDSTAVALEFDGDRLTPDDEVQSTDISDLDCLDVHIN</sequence>
<dbReference type="Pfam" id="PF11976">
    <property type="entry name" value="Rad60-SLD"/>
    <property type="match status" value="1"/>
</dbReference>
<evidence type="ECO:0000313" key="4">
    <source>
        <dbReference type="Proteomes" id="UP001271007"/>
    </source>
</evidence>
<dbReference type="Proteomes" id="UP001271007">
    <property type="component" value="Unassembled WGS sequence"/>
</dbReference>
<evidence type="ECO:0000259" key="2">
    <source>
        <dbReference type="Pfam" id="PF11976"/>
    </source>
</evidence>
<feature type="region of interest" description="Disordered" evidence="1">
    <location>
        <begin position="346"/>
        <end position="377"/>
    </location>
</feature>
<protein>
    <recommendedName>
        <fullName evidence="2">Rad60/SUMO-like domain-containing protein</fullName>
    </recommendedName>
</protein>
<feature type="compositionally biased region" description="Basic and acidic residues" evidence="1">
    <location>
        <begin position="197"/>
        <end position="208"/>
    </location>
</feature>
<gene>
    <name evidence="3" type="ORF">LTR09_010486</name>
</gene>
<dbReference type="AlphaFoldDB" id="A0AAJ0D7E7"/>
<dbReference type="Gene3D" id="3.10.20.90">
    <property type="entry name" value="Phosphatidylinositol 3-kinase Catalytic Subunit, Chain A, domain 1"/>
    <property type="match status" value="1"/>
</dbReference>